<dbReference type="PROSITE" id="PS52004">
    <property type="entry name" value="KS3_2"/>
    <property type="match status" value="1"/>
</dbReference>
<dbReference type="InterPro" id="IPR020806">
    <property type="entry name" value="PKS_PP-bd"/>
</dbReference>
<proteinExistence type="predicted"/>
<dbReference type="GO" id="GO:0031177">
    <property type="term" value="F:phosphopantetheine binding"/>
    <property type="evidence" value="ECO:0007669"/>
    <property type="project" value="InterPro"/>
</dbReference>
<evidence type="ECO:0000256" key="4">
    <source>
        <dbReference type="ARBA" id="ARBA00022553"/>
    </source>
</evidence>
<dbReference type="InterPro" id="IPR014030">
    <property type="entry name" value="Ketoacyl_synth_N"/>
</dbReference>
<dbReference type="InterPro" id="IPR016036">
    <property type="entry name" value="Malonyl_transacylase_ACP-bd"/>
</dbReference>
<sequence length="1821" mass="201526">MKSGVDAISEVPKDRWDLKAFYNPSREIPGRLITRWGGFLDQIDQFDASFFGISPREAALMDPQQRLLLEVTWECLEDAGQVPEKLAGSKTGVFMGGFTLDYKLLQFSESNRHLVDSHTATGAMMTLLANRLSYVFDFQGPSVAVDTACSSSLVAVHLACQSLWNGETDLALAGGVNIMLKPDYTIAESKAGMLSPDGRSKTWDSSANGYVRGEGAGVILLKPLSQALADGDPIHALIRATGVNQDGHSNGITVPRREAQEALLREVYSRAGVSPGQIQYVEAHGTGTPVGDPIEVNALGSVLSEGRPEGEKCFVGSVKTNIGHTEAAAGVAGLIKAVLCLKHKQIPPNLHLKNPNPSISFEKLRLQVAQELTPWPDAEGPALAGVNSFGFGGTNAHVLLEEAPGSRRVDQTSESLESQREYLLPLSARSPEALKDLAESFQGMLTDGEQDIHLHHLGYTASLRRSHHEDRLALVVRSKEKLSDHLKAYVNDELRPGMSSGRVNIQRHLGQNEPAPPSLAFVFAGMGPQWWAMGRELLEKEPVFRETVEKVDKEFTKISGWSLLKEMCADEAESRMDEAQVAQPANFALQLGLAALWRSWGIRPDAIVGHSAGEVAAAYEAGVYSLEDAVRIIYHRSRLQQRMTGLGKLAAVGLPLSEAKKVLEGFEEEISIAAINSPNAVTLVGDPAALEKVLLPLQEKGVFTRYLHGKVPYHSHYMDPLREELLDVLQDINPRQASIPLYSTAFGKLSDGREWNAEYWWKNVREPVYFSSAIEALIEANTHTFLELSPHPVLTSSIKECLAQKEAEGTVVHSLRRKEPERAEILGSLGALYTLGFAVDWNAFYPEGGQVVKLPSYPWQRVRHWQESEASEQDRLGTGQHPLLGRRLRSPYPTWEVQMDKWHRRYLDDHRIQGEVVYPGAAYVEMGLAAAREAFGDRTSSLYVEDIEFHKALFLNEEKVPKMQVLLDPNDGSFRIYSTFNPEGKDWNLHASGKVQPQNSGNVTKLELNELKSRIFNEIPREECYRQFKMLGLEYGETFQGIERLWQGSREALAEIRIPEALEHEIPEYQVHPAVLDVCFQVMAAALPFADPEKDEVTVYMPTGVKQGRVRGNLRSHMWIYATIEDQQDEYLRGDIFLLDQEGNIIIEIQGCRAKSLTQDAQAATSAQPPSYYELKWVLKEEESKEPAAVTQQPEQAGNWLIFADEQGVGQALAKKLEEQGQHAILVYPGDGYTKDGERHYRIHPANPEDMQALLEQVLEGNQCSGLVHLWSLNITAPELTTTTTLQQAEELGCISVLHLVQSLAKRSWRRAPKLWLVTRGAQQVGEEAESVNPAQASLWGMARVLGHQEHKDLYGGIIDLDLAGGDDSACLFEAIWNPGEEDQIAFRGGKRYVARLHEHHNFALPVAPTFRPDASYLITGGFGALGLLVARWMIRQGARRLLLVGRGALPPRSEWSRVTDSRLAERIQAVRELESMGASVHVIAADVSREEEIVSALQDYEANEWPPVRGVVHSAGVALPQLMLQMDAKAFTDVLRPKVMGAWNLHRYFADKPLDFFVLFSSIASLVVSPGQGNYAAGNAYMDALAGYRQSLGLPAVSINWGPWAEVGMATKLDLTEFFERRGNYPFTPQQGLEALGHILGQSAPQVAVATANWPVVAEMNYPMGVAPAMLADLLEEEKQNSKTETEQNNEDFVKGVLLAAPSSERPALLESYLQDLAASVLRMDRSKLNVDQSLSTLGLDSMMAIDLKNRMEKKLGVSLAVVDLLKGPTVKQLAANLLPQLELEEDDETAELLAELEQLSEEEIQALLEEVATTEEMKP</sequence>
<dbReference type="GO" id="GO:0005886">
    <property type="term" value="C:plasma membrane"/>
    <property type="evidence" value="ECO:0007669"/>
    <property type="project" value="TreeGrafter"/>
</dbReference>
<feature type="domain" description="Ketosynthase family 3 (KS3)" evidence="9">
    <location>
        <begin position="1"/>
        <end position="402"/>
    </location>
</feature>
<dbReference type="InterPro" id="IPR057326">
    <property type="entry name" value="KR_dom"/>
</dbReference>
<evidence type="ECO:0000313" key="11">
    <source>
        <dbReference type="EMBL" id="SEM89772.1"/>
    </source>
</evidence>
<dbReference type="PANTHER" id="PTHR43775:SF37">
    <property type="entry name" value="SI:DKEY-61P9.11"/>
    <property type="match status" value="1"/>
</dbReference>
<dbReference type="EMBL" id="FOCQ01000003">
    <property type="protein sequence ID" value="SEM89772.1"/>
    <property type="molecule type" value="Genomic_DNA"/>
</dbReference>
<dbReference type="Pfam" id="PF00550">
    <property type="entry name" value="PP-binding"/>
    <property type="match status" value="1"/>
</dbReference>
<dbReference type="Pfam" id="PF16197">
    <property type="entry name" value="KAsynt_C_assoc"/>
    <property type="match status" value="1"/>
</dbReference>
<keyword evidence="5 11" id="KW-0808">Transferase</keyword>
<dbReference type="InterPro" id="IPR042104">
    <property type="entry name" value="PKS_dehydratase_sf"/>
</dbReference>
<dbReference type="CDD" id="cd00833">
    <property type="entry name" value="PKS"/>
    <property type="match status" value="1"/>
</dbReference>
<dbReference type="InterPro" id="IPR020841">
    <property type="entry name" value="PKS_Beta-ketoAc_synthase_dom"/>
</dbReference>
<dbReference type="GO" id="GO:0006633">
    <property type="term" value="P:fatty acid biosynthetic process"/>
    <property type="evidence" value="ECO:0007669"/>
    <property type="project" value="InterPro"/>
</dbReference>
<feature type="region of interest" description="N-terminal hotdog fold" evidence="6">
    <location>
        <begin position="881"/>
        <end position="1002"/>
    </location>
</feature>
<dbReference type="PROSITE" id="PS00606">
    <property type="entry name" value="KS3_1"/>
    <property type="match status" value="1"/>
</dbReference>
<dbReference type="SUPFAM" id="SSF55048">
    <property type="entry name" value="Probable ACP-binding domain of malonyl-CoA ACP transacylase"/>
    <property type="match status" value="1"/>
</dbReference>
<dbReference type="PANTHER" id="PTHR43775">
    <property type="entry name" value="FATTY ACID SYNTHASE"/>
    <property type="match status" value="1"/>
</dbReference>
<dbReference type="InterPro" id="IPR049490">
    <property type="entry name" value="C883_1060-like_KR_N"/>
</dbReference>
<dbReference type="Gene3D" id="3.40.47.10">
    <property type="match status" value="1"/>
</dbReference>
<dbReference type="GO" id="GO:0071770">
    <property type="term" value="P:DIM/DIP cell wall layer assembly"/>
    <property type="evidence" value="ECO:0007669"/>
    <property type="project" value="TreeGrafter"/>
</dbReference>
<dbReference type="InterPro" id="IPR049900">
    <property type="entry name" value="PKS_mFAS_DH"/>
</dbReference>
<dbReference type="InterPro" id="IPR014031">
    <property type="entry name" value="Ketoacyl_synth_C"/>
</dbReference>
<dbReference type="RefSeq" id="WP_244527433.1">
    <property type="nucleotide sequence ID" value="NZ_FOCQ01000003.1"/>
</dbReference>
<evidence type="ECO:0000313" key="12">
    <source>
        <dbReference type="Proteomes" id="UP000199695"/>
    </source>
</evidence>
<name>A0A1H8C478_9BACL</name>
<evidence type="ECO:0000256" key="1">
    <source>
        <dbReference type="ARBA" id="ARBA00003299"/>
    </source>
</evidence>
<keyword evidence="3" id="KW-0596">Phosphopantetheine</keyword>
<dbReference type="Pfam" id="PF08659">
    <property type="entry name" value="KR"/>
    <property type="match status" value="1"/>
</dbReference>
<feature type="active site" description="Proton donor; for dehydratase activity" evidence="6">
    <location>
        <position position="1077"/>
    </location>
</feature>
<dbReference type="InterPro" id="IPR014043">
    <property type="entry name" value="Acyl_transferase_dom"/>
</dbReference>
<organism evidence="11 12">
    <name type="scientific">Lihuaxuella thermophila</name>
    <dbReference type="NCBI Taxonomy" id="1173111"/>
    <lineage>
        <taxon>Bacteria</taxon>
        <taxon>Bacillati</taxon>
        <taxon>Bacillota</taxon>
        <taxon>Bacilli</taxon>
        <taxon>Bacillales</taxon>
        <taxon>Thermoactinomycetaceae</taxon>
        <taxon>Lihuaxuella</taxon>
    </lineage>
</organism>
<dbReference type="SUPFAM" id="SSF51735">
    <property type="entry name" value="NAD(P)-binding Rossmann-fold domains"/>
    <property type="match status" value="2"/>
</dbReference>
<dbReference type="Gene3D" id="3.40.366.10">
    <property type="entry name" value="Malonyl-Coenzyme A Acyl Carrier Protein, domain 2"/>
    <property type="match status" value="1"/>
</dbReference>
<dbReference type="InterPro" id="IPR049551">
    <property type="entry name" value="PKS_DH_C"/>
</dbReference>
<evidence type="ECO:0000256" key="2">
    <source>
        <dbReference type="ARBA" id="ARBA00004789"/>
    </source>
</evidence>
<feature type="region of interest" description="C-terminal hotdog fold" evidence="6">
    <location>
        <begin position="1016"/>
        <end position="1163"/>
    </location>
</feature>
<dbReference type="InterPro" id="IPR016035">
    <property type="entry name" value="Acyl_Trfase/lysoPLipase"/>
</dbReference>
<dbReference type="InterPro" id="IPR036736">
    <property type="entry name" value="ACP-like_sf"/>
</dbReference>
<dbReference type="Pfam" id="PF14765">
    <property type="entry name" value="PS-DH"/>
    <property type="match status" value="1"/>
</dbReference>
<keyword evidence="7" id="KW-0175">Coiled coil</keyword>
<dbReference type="InterPro" id="IPR013968">
    <property type="entry name" value="PKS_KR"/>
</dbReference>
<dbReference type="FunFam" id="3.40.47.10:FF:000019">
    <property type="entry name" value="Polyketide synthase type I"/>
    <property type="match status" value="1"/>
</dbReference>
<evidence type="ECO:0000256" key="6">
    <source>
        <dbReference type="PROSITE-ProRule" id="PRU01363"/>
    </source>
</evidence>
<dbReference type="Gene3D" id="1.10.1200.10">
    <property type="entry name" value="ACP-like"/>
    <property type="match status" value="1"/>
</dbReference>
<dbReference type="Pfam" id="PF00698">
    <property type="entry name" value="Acyl_transf_1"/>
    <property type="match status" value="1"/>
</dbReference>
<dbReference type="Proteomes" id="UP000199695">
    <property type="component" value="Unassembled WGS sequence"/>
</dbReference>
<dbReference type="SMART" id="SM00827">
    <property type="entry name" value="PKS_AT"/>
    <property type="match status" value="1"/>
</dbReference>
<dbReference type="Pfam" id="PF00109">
    <property type="entry name" value="ketoacyl-synt"/>
    <property type="match status" value="1"/>
</dbReference>
<keyword evidence="4" id="KW-0597">Phosphoprotein</keyword>
<dbReference type="InterPro" id="IPR001227">
    <property type="entry name" value="Ac_transferase_dom_sf"/>
</dbReference>
<evidence type="ECO:0000256" key="5">
    <source>
        <dbReference type="ARBA" id="ARBA00022679"/>
    </source>
</evidence>
<dbReference type="Gene3D" id="3.30.70.3290">
    <property type="match status" value="1"/>
</dbReference>
<dbReference type="SUPFAM" id="SSF53901">
    <property type="entry name" value="Thiolase-like"/>
    <property type="match status" value="1"/>
</dbReference>
<dbReference type="InterPro" id="IPR036291">
    <property type="entry name" value="NAD(P)-bd_dom_sf"/>
</dbReference>
<dbReference type="SUPFAM" id="SSF52151">
    <property type="entry name" value="FabD/lysophospholipase-like"/>
    <property type="match status" value="1"/>
</dbReference>
<dbReference type="GO" id="GO:0005737">
    <property type="term" value="C:cytoplasm"/>
    <property type="evidence" value="ECO:0007669"/>
    <property type="project" value="TreeGrafter"/>
</dbReference>
<evidence type="ECO:0000259" key="10">
    <source>
        <dbReference type="PROSITE" id="PS52019"/>
    </source>
</evidence>
<dbReference type="PROSITE" id="PS52019">
    <property type="entry name" value="PKS_MFAS_DH"/>
    <property type="match status" value="1"/>
</dbReference>
<dbReference type="Gene3D" id="3.10.129.110">
    <property type="entry name" value="Polyketide synthase dehydratase"/>
    <property type="match status" value="1"/>
</dbReference>
<dbReference type="PROSITE" id="PS50075">
    <property type="entry name" value="CARRIER"/>
    <property type="match status" value="1"/>
</dbReference>
<dbReference type="STRING" id="1173111.SAMN05444955_10355"/>
<dbReference type="SUPFAM" id="SSF47336">
    <property type="entry name" value="ACP-like"/>
    <property type="match status" value="1"/>
</dbReference>
<dbReference type="Pfam" id="PF21089">
    <property type="entry name" value="PKS_DH_N"/>
    <property type="match status" value="1"/>
</dbReference>
<feature type="active site" description="Proton acceptor; for dehydratase activity" evidence="6">
    <location>
        <position position="910"/>
    </location>
</feature>
<evidence type="ECO:0000256" key="7">
    <source>
        <dbReference type="SAM" id="Coils"/>
    </source>
</evidence>
<dbReference type="InterPro" id="IPR018201">
    <property type="entry name" value="Ketoacyl_synth_AS"/>
</dbReference>
<dbReference type="SMART" id="SM01294">
    <property type="entry name" value="PKS_PP_betabranch"/>
    <property type="match status" value="1"/>
</dbReference>
<gene>
    <name evidence="11" type="ORF">SAMN05444955_10355</name>
</gene>
<dbReference type="GO" id="GO:0004315">
    <property type="term" value="F:3-oxoacyl-[acyl-carrier-protein] synthase activity"/>
    <property type="evidence" value="ECO:0007669"/>
    <property type="project" value="InterPro"/>
</dbReference>
<keyword evidence="12" id="KW-1185">Reference proteome</keyword>
<dbReference type="InterPro" id="IPR032821">
    <property type="entry name" value="PKS_assoc"/>
</dbReference>
<evidence type="ECO:0000259" key="9">
    <source>
        <dbReference type="PROSITE" id="PS52004"/>
    </source>
</evidence>
<dbReference type="InterPro" id="IPR050091">
    <property type="entry name" value="PKS_NRPS_Biosynth_Enz"/>
</dbReference>
<feature type="domain" description="Carrier" evidence="8">
    <location>
        <begin position="1709"/>
        <end position="1783"/>
    </location>
</feature>
<evidence type="ECO:0000256" key="3">
    <source>
        <dbReference type="ARBA" id="ARBA00022450"/>
    </source>
</evidence>
<dbReference type="SMART" id="SM00822">
    <property type="entry name" value="PKS_KR"/>
    <property type="match status" value="1"/>
</dbReference>
<dbReference type="SMART" id="SM00823">
    <property type="entry name" value="PKS_PP"/>
    <property type="match status" value="1"/>
</dbReference>
<comment type="pathway">
    <text evidence="2">Antibiotic biosynthesis; bacillaene biosynthesis.</text>
</comment>
<protein>
    <submittedName>
        <fullName evidence="11">Acyl transferase domain-containing protein</fullName>
    </submittedName>
</protein>
<dbReference type="GO" id="GO:0004312">
    <property type="term" value="F:fatty acid synthase activity"/>
    <property type="evidence" value="ECO:0007669"/>
    <property type="project" value="TreeGrafter"/>
</dbReference>
<dbReference type="FunFam" id="3.40.366.10:FF:000002">
    <property type="entry name" value="Probable polyketide synthase 2"/>
    <property type="match status" value="1"/>
</dbReference>
<dbReference type="InterPro" id="IPR049552">
    <property type="entry name" value="PKS_DH_N"/>
</dbReference>
<dbReference type="InterPro" id="IPR020807">
    <property type="entry name" value="PKS_DH"/>
</dbReference>
<reference evidence="11 12" key="1">
    <citation type="submission" date="2016-10" db="EMBL/GenBank/DDBJ databases">
        <authorList>
            <person name="de Groot N.N."/>
        </authorList>
    </citation>
    <scope>NUCLEOTIDE SEQUENCE [LARGE SCALE GENOMIC DNA]</scope>
    <source>
        <strain evidence="11 12">DSM 46701</strain>
    </source>
</reference>
<dbReference type="SMART" id="SM00826">
    <property type="entry name" value="PKS_DH"/>
    <property type="match status" value="1"/>
</dbReference>
<feature type="domain" description="PKS/mFAS DH" evidence="10">
    <location>
        <begin position="881"/>
        <end position="1163"/>
    </location>
</feature>
<dbReference type="InterPro" id="IPR009081">
    <property type="entry name" value="PP-bd_ACP"/>
</dbReference>
<accession>A0A1H8C478</accession>
<evidence type="ECO:0000259" key="8">
    <source>
        <dbReference type="PROSITE" id="PS50075"/>
    </source>
</evidence>
<dbReference type="Gene3D" id="3.40.50.720">
    <property type="entry name" value="NAD(P)-binding Rossmann-like Domain"/>
    <property type="match status" value="1"/>
</dbReference>
<dbReference type="SMART" id="SM00825">
    <property type="entry name" value="PKS_KS"/>
    <property type="match status" value="1"/>
</dbReference>
<dbReference type="InterPro" id="IPR016039">
    <property type="entry name" value="Thiolase-like"/>
</dbReference>
<dbReference type="CDD" id="cd08955">
    <property type="entry name" value="KR_2_FAS_SDR_x"/>
    <property type="match status" value="1"/>
</dbReference>
<feature type="coiled-coil region" evidence="7">
    <location>
        <begin position="1784"/>
        <end position="1819"/>
    </location>
</feature>
<dbReference type="Pfam" id="PF21394">
    <property type="entry name" value="Beta-ketacyl_N"/>
    <property type="match status" value="1"/>
</dbReference>
<comment type="function">
    <text evidence="1">Involved in some intermediate steps for the synthesis of the antibiotic polyketide bacillaene which is involved in secondary metabolism.</text>
</comment>
<dbReference type="Pfam" id="PF02801">
    <property type="entry name" value="Ketoacyl-synt_C"/>
    <property type="match status" value="1"/>
</dbReference>